<evidence type="ECO:0000259" key="1">
    <source>
        <dbReference type="PROSITE" id="PS50053"/>
    </source>
</evidence>
<feature type="domain" description="Ubiquitin-like" evidence="1">
    <location>
        <begin position="144"/>
        <end position="189"/>
    </location>
</feature>
<evidence type="ECO:0000313" key="3">
    <source>
        <dbReference type="Proteomes" id="UP001412067"/>
    </source>
</evidence>
<dbReference type="PANTHER" id="PTHR12329:SF17">
    <property type="entry name" value="OS04G0619900 PROTEIN"/>
    <property type="match status" value="1"/>
</dbReference>
<gene>
    <name evidence="2" type="primary">BAG1</name>
    <name evidence="2" type="ORF">KSP40_PGU017400</name>
</gene>
<proteinExistence type="predicted"/>
<accession>A0ABR2MGL0</accession>
<dbReference type="PANTHER" id="PTHR12329">
    <property type="entry name" value="BCL2-ASSOCIATED ATHANOGENE"/>
    <property type="match status" value="1"/>
</dbReference>
<sequence length="255" mass="28838">MEFIRLSRFDGGSRGAGKEMKAEMDWEMRPGGMLVQKRLVDNLTPPPPMISLRISFGESQFEISVDSRATFSKFFSSSTVGSSRFRRIDPPCVPYRLSSIFFSKIRILTIFIICGWIFSIRNLKKKTIVNQVLKKGGNGDCAGELKKELEAKTGLRLGEQRVIYRGKVRENGEFLDRCGVKDRSKLVVMEDPSSLERRHIEMLRDARMQSTSRAIAGLSLEVDKLGDQVAGNIILQFLVNMFLLFSASREKSKGQ</sequence>
<dbReference type="InterPro" id="IPR000626">
    <property type="entry name" value="Ubiquitin-like_dom"/>
</dbReference>
<dbReference type="SUPFAM" id="SSF54236">
    <property type="entry name" value="Ubiquitin-like"/>
    <property type="match status" value="1"/>
</dbReference>
<protein>
    <submittedName>
        <fullName evidence="2">BAG family molecular chaperone regulator 1</fullName>
    </submittedName>
</protein>
<evidence type="ECO:0000313" key="2">
    <source>
        <dbReference type="EMBL" id="KAK8963131.1"/>
    </source>
</evidence>
<organism evidence="2 3">
    <name type="scientific">Platanthera guangdongensis</name>
    <dbReference type="NCBI Taxonomy" id="2320717"/>
    <lineage>
        <taxon>Eukaryota</taxon>
        <taxon>Viridiplantae</taxon>
        <taxon>Streptophyta</taxon>
        <taxon>Embryophyta</taxon>
        <taxon>Tracheophyta</taxon>
        <taxon>Spermatophyta</taxon>
        <taxon>Magnoliopsida</taxon>
        <taxon>Liliopsida</taxon>
        <taxon>Asparagales</taxon>
        <taxon>Orchidaceae</taxon>
        <taxon>Orchidoideae</taxon>
        <taxon>Orchideae</taxon>
        <taxon>Orchidinae</taxon>
        <taxon>Platanthera</taxon>
    </lineage>
</organism>
<keyword evidence="3" id="KW-1185">Reference proteome</keyword>
<comment type="caution">
    <text evidence="2">The sequence shown here is derived from an EMBL/GenBank/DDBJ whole genome shotgun (WGS) entry which is preliminary data.</text>
</comment>
<name>A0ABR2MGL0_9ASPA</name>
<dbReference type="Proteomes" id="UP001412067">
    <property type="component" value="Unassembled WGS sequence"/>
</dbReference>
<dbReference type="Pfam" id="PF00240">
    <property type="entry name" value="ubiquitin"/>
    <property type="match status" value="1"/>
</dbReference>
<dbReference type="PROSITE" id="PS50053">
    <property type="entry name" value="UBIQUITIN_2"/>
    <property type="match status" value="1"/>
</dbReference>
<dbReference type="InterPro" id="IPR029071">
    <property type="entry name" value="Ubiquitin-like_domsf"/>
</dbReference>
<reference evidence="2 3" key="1">
    <citation type="journal article" date="2022" name="Nat. Plants">
        <title>Genomes of leafy and leafless Platanthera orchids illuminate the evolution of mycoheterotrophy.</title>
        <authorList>
            <person name="Li M.H."/>
            <person name="Liu K.W."/>
            <person name="Li Z."/>
            <person name="Lu H.C."/>
            <person name="Ye Q.L."/>
            <person name="Zhang D."/>
            <person name="Wang J.Y."/>
            <person name="Li Y.F."/>
            <person name="Zhong Z.M."/>
            <person name="Liu X."/>
            <person name="Yu X."/>
            <person name="Liu D.K."/>
            <person name="Tu X.D."/>
            <person name="Liu B."/>
            <person name="Hao Y."/>
            <person name="Liao X.Y."/>
            <person name="Jiang Y.T."/>
            <person name="Sun W.H."/>
            <person name="Chen J."/>
            <person name="Chen Y.Q."/>
            <person name="Ai Y."/>
            <person name="Zhai J.W."/>
            <person name="Wu S.S."/>
            <person name="Zhou Z."/>
            <person name="Hsiao Y.Y."/>
            <person name="Wu W.L."/>
            <person name="Chen Y.Y."/>
            <person name="Lin Y.F."/>
            <person name="Hsu J.L."/>
            <person name="Li C.Y."/>
            <person name="Wang Z.W."/>
            <person name="Zhao X."/>
            <person name="Zhong W.Y."/>
            <person name="Ma X.K."/>
            <person name="Ma L."/>
            <person name="Huang J."/>
            <person name="Chen G.Z."/>
            <person name="Huang M.Z."/>
            <person name="Huang L."/>
            <person name="Peng D.H."/>
            <person name="Luo Y.B."/>
            <person name="Zou S.Q."/>
            <person name="Chen S.P."/>
            <person name="Lan S."/>
            <person name="Tsai W.C."/>
            <person name="Van de Peer Y."/>
            <person name="Liu Z.J."/>
        </authorList>
    </citation>
    <scope>NUCLEOTIDE SEQUENCE [LARGE SCALE GENOMIC DNA]</scope>
    <source>
        <strain evidence="2">Lor288</strain>
    </source>
</reference>
<dbReference type="InterPro" id="IPR039773">
    <property type="entry name" value="BAG_chaperone_regulator"/>
</dbReference>
<dbReference type="Gene3D" id="3.10.20.90">
    <property type="entry name" value="Phosphatidylinositol 3-kinase Catalytic Subunit, Chain A, domain 1"/>
    <property type="match status" value="1"/>
</dbReference>
<dbReference type="EMBL" id="JBBWWR010000007">
    <property type="protein sequence ID" value="KAK8963131.1"/>
    <property type="molecule type" value="Genomic_DNA"/>
</dbReference>